<gene>
    <name evidence="1" type="ORF">LAL4801_05251</name>
</gene>
<dbReference type="AlphaFoldDB" id="A0A0M6Y9N7"/>
<accession>A0A0M6Y9N7</accession>
<proteinExistence type="predicted"/>
<keyword evidence="2" id="KW-1185">Reference proteome</keyword>
<dbReference type="Proteomes" id="UP000048926">
    <property type="component" value="Unassembled WGS sequence"/>
</dbReference>
<evidence type="ECO:0000313" key="2">
    <source>
        <dbReference type="Proteomes" id="UP000048926"/>
    </source>
</evidence>
<protein>
    <submittedName>
        <fullName evidence="1">Uncharacterized protein</fullName>
    </submittedName>
</protein>
<name>A0A0M6Y9N7_9HYPH</name>
<dbReference type="EMBL" id="CXST01000004">
    <property type="protein sequence ID" value="CTQ46792.1"/>
    <property type="molecule type" value="Genomic_DNA"/>
</dbReference>
<organism evidence="1 2">
    <name type="scientific">Roseibium aggregatum</name>
    <dbReference type="NCBI Taxonomy" id="187304"/>
    <lineage>
        <taxon>Bacteria</taxon>
        <taxon>Pseudomonadati</taxon>
        <taxon>Pseudomonadota</taxon>
        <taxon>Alphaproteobacteria</taxon>
        <taxon>Hyphomicrobiales</taxon>
        <taxon>Stappiaceae</taxon>
        <taxon>Roseibium</taxon>
    </lineage>
</organism>
<evidence type="ECO:0000313" key="1">
    <source>
        <dbReference type="EMBL" id="CTQ46792.1"/>
    </source>
</evidence>
<reference evidence="2" key="1">
    <citation type="submission" date="2015-07" db="EMBL/GenBank/DDBJ databases">
        <authorList>
            <person name="Rodrigo-Torres Lidia"/>
            <person name="Arahal R.David."/>
        </authorList>
    </citation>
    <scope>NUCLEOTIDE SEQUENCE [LARGE SCALE GENOMIC DNA]</scope>
    <source>
        <strain evidence="2">CECT 4801</strain>
    </source>
</reference>
<sequence>MELYKSYPRLRKTPWKRRLTEGNALISWQAFHWCKFYRPSASRHDAGVVNFRPQANFPHPNYQLLALHVDLKFATHTVSSVQGLAILLNCRLRGKPVRSTKGKSGAAPATVNGEPLSINHWDYPGRRMTWPRPVSQETCLERKSSADGGSGRRLKACASHMFSRASIRPQSGNIFGVQET</sequence>